<evidence type="ECO:0000256" key="17">
    <source>
        <dbReference type="SAM" id="MobiDB-lite"/>
    </source>
</evidence>
<dbReference type="GO" id="GO:0005783">
    <property type="term" value="C:endoplasmic reticulum"/>
    <property type="evidence" value="ECO:0007669"/>
    <property type="project" value="UniProtKB-SubCell"/>
</dbReference>
<keyword evidence="7" id="KW-0808">Transferase</keyword>
<dbReference type="Pfam" id="PF13414">
    <property type="entry name" value="TPR_11"/>
    <property type="match status" value="1"/>
</dbReference>
<comment type="subcellular location">
    <subcellularLocation>
        <location evidence="3">Endoplasmic reticulum</location>
    </subcellularLocation>
    <subcellularLocation>
        <location evidence="2">Membrane</location>
        <topology evidence="2">Multi-pass membrane protein</topology>
    </subcellularLocation>
</comment>
<keyword evidence="12 18" id="KW-1133">Transmembrane helix</keyword>
<evidence type="ECO:0000256" key="4">
    <source>
        <dbReference type="ARBA" id="ARBA00004922"/>
    </source>
</evidence>
<evidence type="ECO:0000313" key="20">
    <source>
        <dbReference type="Proteomes" id="UP000504606"/>
    </source>
</evidence>
<feature type="region of interest" description="Disordered" evidence="17">
    <location>
        <begin position="1"/>
        <end position="38"/>
    </location>
</feature>
<protein>
    <recommendedName>
        <fullName evidence="6">dolichyl-phosphate-mannose--protein mannosyltransferase</fullName>
        <ecNumber evidence="6">2.4.1.109</ecNumber>
    </recommendedName>
</protein>
<evidence type="ECO:0000256" key="18">
    <source>
        <dbReference type="SAM" id="Phobius"/>
    </source>
</evidence>
<feature type="transmembrane region" description="Helical" evidence="18">
    <location>
        <begin position="386"/>
        <end position="410"/>
    </location>
</feature>
<dbReference type="PANTHER" id="PTHR44809:SF1">
    <property type="entry name" value="PROTEIN O-MANNOSYL-TRANSFERASE TMTC1"/>
    <property type="match status" value="1"/>
</dbReference>
<feature type="transmembrane region" description="Helical" evidence="18">
    <location>
        <begin position="356"/>
        <end position="374"/>
    </location>
</feature>
<dbReference type="GO" id="GO:0016020">
    <property type="term" value="C:membrane"/>
    <property type="evidence" value="ECO:0007669"/>
    <property type="project" value="UniProtKB-SubCell"/>
</dbReference>
<evidence type="ECO:0000256" key="1">
    <source>
        <dbReference type="ARBA" id="ARBA00003582"/>
    </source>
</evidence>
<evidence type="ECO:0000256" key="7">
    <source>
        <dbReference type="ARBA" id="ARBA00022679"/>
    </source>
</evidence>
<proteinExistence type="inferred from homology"/>
<dbReference type="InterPro" id="IPR013618">
    <property type="entry name" value="TMTC_DUF1736"/>
</dbReference>
<feature type="repeat" description="TPR" evidence="16">
    <location>
        <begin position="485"/>
        <end position="518"/>
    </location>
</feature>
<feature type="compositionally biased region" description="Basic residues" evidence="17">
    <location>
        <begin position="1"/>
        <end position="12"/>
    </location>
</feature>
<evidence type="ECO:0000256" key="8">
    <source>
        <dbReference type="ARBA" id="ARBA00022692"/>
    </source>
</evidence>
<dbReference type="PANTHER" id="PTHR44809">
    <property type="match status" value="1"/>
</dbReference>
<evidence type="ECO:0000256" key="6">
    <source>
        <dbReference type="ARBA" id="ARBA00012839"/>
    </source>
</evidence>
<comment type="similarity">
    <text evidence="5">Belongs to the TMTC family.</text>
</comment>
<dbReference type="GO" id="GO:0004169">
    <property type="term" value="F:dolichyl-phosphate-mannose-protein mannosyltransferase activity"/>
    <property type="evidence" value="ECO:0007669"/>
    <property type="project" value="UniProtKB-EC"/>
</dbReference>
<dbReference type="Proteomes" id="UP000504606">
    <property type="component" value="Unplaced"/>
</dbReference>
<dbReference type="AlphaFoldDB" id="A0A9C6U0K2"/>
<dbReference type="InterPro" id="IPR019734">
    <property type="entry name" value="TPR_rpt"/>
</dbReference>
<gene>
    <name evidence="21" type="primary">LOC113202677</name>
</gene>
<evidence type="ECO:0000313" key="21">
    <source>
        <dbReference type="RefSeq" id="XP_052123940.1"/>
    </source>
</evidence>
<evidence type="ECO:0000256" key="10">
    <source>
        <dbReference type="ARBA" id="ARBA00022803"/>
    </source>
</evidence>
<dbReference type="GeneID" id="113202677"/>
<evidence type="ECO:0000256" key="16">
    <source>
        <dbReference type="PROSITE-ProRule" id="PRU00339"/>
    </source>
</evidence>
<keyword evidence="13 18" id="KW-0472">Membrane</keyword>
<feature type="transmembrane region" description="Helical" evidence="18">
    <location>
        <begin position="416"/>
        <end position="437"/>
    </location>
</feature>
<comment type="catalytic activity">
    <reaction evidence="15">
        <text>a di-trans,poly-cis-dolichyl beta-D-mannosyl phosphate + L-seryl-[protein] = 3-O-(alpha-D-mannosyl)-L-seryl-[protein] + a di-trans,poly-cis-dolichyl phosphate + H(+)</text>
        <dbReference type="Rhea" id="RHEA:17377"/>
        <dbReference type="Rhea" id="RHEA-COMP:9863"/>
        <dbReference type="Rhea" id="RHEA-COMP:13546"/>
        <dbReference type="Rhea" id="RHEA-COMP:19498"/>
        <dbReference type="Rhea" id="RHEA-COMP:19501"/>
        <dbReference type="ChEBI" id="CHEBI:15378"/>
        <dbReference type="ChEBI" id="CHEBI:29999"/>
        <dbReference type="ChEBI" id="CHEBI:57683"/>
        <dbReference type="ChEBI" id="CHEBI:58211"/>
        <dbReference type="ChEBI" id="CHEBI:137321"/>
        <dbReference type="EC" id="2.4.1.109"/>
    </reaction>
</comment>
<dbReference type="EC" id="2.4.1.109" evidence="6"/>
<evidence type="ECO:0000256" key="2">
    <source>
        <dbReference type="ARBA" id="ARBA00004141"/>
    </source>
</evidence>
<feature type="domain" description="DUF1736" evidence="19">
    <location>
        <begin position="316"/>
        <end position="365"/>
    </location>
</feature>
<comment type="catalytic activity">
    <reaction evidence="14">
        <text>a di-trans,poly-cis-dolichyl beta-D-mannosyl phosphate + L-threonyl-[protein] = 3-O-(alpha-D-mannosyl)-L-threonyl-[protein] + a di-trans,poly-cis-dolichyl phosphate + H(+)</text>
        <dbReference type="Rhea" id="RHEA:53396"/>
        <dbReference type="Rhea" id="RHEA-COMP:11060"/>
        <dbReference type="Rhea" id="RHEA-COMP:13547"/>
        <dbReference type="Rhea" id="RHEA-COMP:19498"/>
        <dbReference type="Rhea" id="RHEA-COMP:19501"/>
        <dbReference type="ChEBI" id="CHEBI:15378"/>
        <dbReference type="ChEBI" id="CHEBI:30013"/>
        <dbReference type="ChEBI" id="CHEBI:57683"/>
        <dbReference type="ChEBI" id="CHEBI:58211"/>
        <dbReference type="ChEBI" id="CHEBI:137323"/>
        <dbReference type="EC" id="2.4.1.109"/>
    </reaction>
</comment>
<reference evidence="21" key="1">
    <citation type="submission" date="2025-08" db="UniProtKB">
        <authorList>
            <consortium name="RefSeq"/>
        </authorList>
    </citation>
    <scope>IDENTIFICATION</scope>
    <source>
        <tissue evidence="21">Whole organism</tissue>
    </source>
</reference>
<keyword evidence="9" id="KW-0677">Repeat</keyword>
<dbReference type="RefSeq" id="XP_052123940.1">
    <property type="nucleotide sequence ID" value="XM_052267980.1"/>
</dbReference>
<evidence type="ECO:0000256" key="11">
    <source>
        <dbReference type="ARBA" id="ARBA00022824"/>
    </source>
</evidence>
<keyword evidence="8 18" id="KW-0812">Transmembrane</keyword>
<keyword evidence="11" id="KW-0256">Endoplasmic reticulum</keyword>
<feature type="transmembrane region" description="Helical" evidence="18">
    <location>
        <begin position="444"/>
        <end position="462"/>
    </location>
</feature>
<evidence type="ECO:0000256" key="5">
    <source>
        <dbReference type="ARBA" id="ARBA00007882"/>
    </source>
</evidence>
<dbReference type="SUPFAM" id="SSF48452">
    <property type="entry name" value="TPR-like"/>
    <property type="match status" value="1"/>
</dbReference>
<name>A0A9C6U0K2_FRAOC</name>
<comment type="function">
    <text evidence="1">Transfers mannosyl residues to the hydroxyl group of serine or threonine residues.</text>
</comment>
<feature type="transmembrane region" description="Helical" evidence="18">
    <location>
        <begin position="180"/>
        <end position="200"/>
    </location>
</feature>
<dbReference type="InterPro" id="IPR052943">
    <property type="entry name" value="TMTC_O-mannosyl-trnsfr"/>
</dbReference>
<accession>A0A9C6U0K2</accession>
<dbReference type="KEGG" id="foc:113202677"/>
<dbReference type="SMART" id="SM00028">
    <property type="entry name" value="TPR"/>
    <property type="match status" value="1"/>
</dbReference>
<evidence type="ECO:0000256" key="15">
    <source>
        <dbReference type="ARBA" id="ARBA00045102"/>
    </source>
</evidence>
<organism evidence="20 21">
    <name type="scientific">Frankliniella occidentalis</name>
    <name type="common">Western flower thrips</name>
    <name type="synonym">Euthrips occidentalis</name>
    <dbReference type="NCBI Taxonomy" id="133901"/>
    <lineage>
        <taxon>Eukaryota</taxon>
        <taxon>Metazoa</taxon>
        <taxon>Ecdysozoa</taxon>
        <taxon>Arthropoda</taxon>
        <taxon>Hexapoda</taxon>
        <taxon>Insecta</taxon>
        <taxon>Pterygota</taxon>
        <taxon>Neoptera</taxon>
        <taxon>Paraneoptera</taxon>
        <taxon>Thysanoptera</taxon>
        <taxon>Terebrantia</taxon>
        <taxon>Thripoidea</taxon>
        <taxon>Thripidae</taxon>
        <taxon>Frankliniella</taxon>
    </lineage>
</organism>
<keyword evidence="20" id="KW-1185">Reference proteome</keyword>
<dbReference type="InterPro" id="IPR011990">
    <property type="entry name" value="TPR-like_helical_dom_sf"/>
</dbReference>
<keyword evidence="10 16" id="KW-0802">TPR repeat</keyword>
<sequence>MRHRHRMGHRRTATSSSGSSSSSSSSGSSSSSSSSSASSWHGPLAAYAGVATLALGCYANGLHGEFVHDDVPAVVRNRDVLGLTPLHGLLANDFWGTSMADPHSHKSYRPLTVLTFRATHAVWGLQPLWFHVVNVALHLLASLLFTRVCVSVAGLRSGFATLAGLLFAAHPIHTEAVTGIVGRADVLACVFFLLSFLSYHDPGFGGRIGTSVVLAALSMLAKETGVTVLVVNLLLDLYRSWGPLRRALRDVRWNEEAQLFSRRAAKILMSEKCLNFKFMLTSDTRSNLLLKQFLIIFRMRDNFCFKDDLVPLCQELLTFCYLAALNCWLLLCPSTLSHDWQFGSVPLVTSLGDCRNLATCALFGVGLLVAYRCLVDFEIQRHPPLILGLLLLCIPFLPASNLLVTVGFVIAERVLYIPSLGMVLLVVYGSQLLWNALFVRQRHVILVAAMLVLGGFCLRTVVRNRDWATRESLAVSGVRDMPNNAKLHYNMGNTLRDTGRKPPAISHYKEALRLWPSYASAHNNLGTLAPSADEAERFFLSAIHFQPAHVNAHYNLGHVYK</sequence>
<evidence type="ECO:0000256" key="14">
    <source>
        <dbReference type="ARBA" id="ARBA00045085"/>
    </source>
</evidence>
<dbReference type="Gene3D" id="1.25.40.10">
    <property type="entry name" value="Tetratricopeptide repeat domain"/>
    <property type="match status" value="1"/>
</dbReference>
<evidence type="ECO:0000256" key="9">
    <source>
        <dbReference type="ARBA" id="ARBA00022737"/>
    </source>
</evidence>
<dbReference type="OrthoDB" id="1658288at2759"/>
<feature type="transmembrane region" description="Helical" evidence="18">
    <location>
        <begin position="212"/>
        <end position="235"/>
    </location>
</feature>
<comment type="pathway">
    <text evidence="4">Protein modification; protein glycosylation.</text>
</comment>
<feature type="compositionally biased region" description="Low complexity" evidence="17">
    <location>
        <begin position="15"/>
        <end position="38"/>
    </location>
</feature>
<evidence type="ECO:0000256" key="3">
    <source>
        <dbReference type="ARBA" id="ARBA00004240"/>
    </source>
</evidence>
<dbReference type="Pfam" id="PF08409">
    <property type="entry name" value="TMTC_DUF1736"/>
    <property type="match status" value="1"/>
</dbReference>
<evidence type="ECO:0000256" key="12">
    <source>
        <dbReference type="ARBA" id="ARBA00022989"/>
    </source>
</evidence>
<evidence type="ECO:0000256" key="13">
    <source>
        <dbReference type="ARBA" id="ARBA00023136"/>
    </source>
</evidence>
<evidence type="ECO:0000259" key="19">
    <source>
        <dbReference type="Pfam" id="PF08409"/>
    </source>
</evidence>
<dbReference type="PROSITE" id="PS50005">
    <property type="entry name" value="TPR"/>
    <property type="match status" value="1"/>
</dbReference>